<evidence type="ECO:0000256" key="8">
    <source>
        <dbReference type="ARBA" id="ARBA00022989"/>
    </source>
</evidence>
<comment type="catalytic activity">
    <reaction evidence="1">
        <text>ATP + protein L-histidine = ADP + protein N-phospho-L-histidine.</text>
        <dbReference type="EC" id="2.7.13.3"/>
    </reaction>
</comment>
<dbReference type="InterPro" id="IPR003661">
    <property type="entry name" value="HisK_dim/P_dom"/>
</dbReference>
<evidence type="ECO:0000259" key="13">
    <source>
        <dbReference type="PROSITE" id="PS50885"/>
    </source>
</evidence>
<accession>A0ABM8FPW6</accession>
<gene>
    <name evidence="14" type="ORF">GCM10025863_03160</name>
</gene>
<feature type="domain" description="Histidine kinase" evidence="12">
    <location>
        <begin position="213"/>
        <end position="448"/>
    </location>
</feature>
<dbReference type="PANTHER" id="PTHR45436:SF5">
    <property type="entry name" value="SENSOR HISTIDINE KINASE TRCS"/>
    <property type="match status" value="1"/>
</dbReference>
<keyword evidence="8 11" id="KW-1133">Transmembrane helix</keyword>
<evidence type="ECO:0000256" key="4">
    <source>
        <dbReference type="ARBA" id="ARBA00022553"/>
    </source>
</evidence>
<comment type="subcellular location">
    <subcellularLocation>
        <location evidence="2">Cell membrane</location>
    </subcellularLocation>
</comment>
<dbReference type="InterPro" id="IPR005467">
    <property type="entry name" value="His_kinase_dom"/>
</dbReference>
<feature type="transmembrane region" description="Helical" evidence="11">
    <location>
        <begin position="111"/>
        <end position="133"/>
    </location>
</feature>
<dbReference type="PRINTS" id="PR00344">
    <property type="entry name" value="BCTRLSENSOR"/>
</dbReference>
<evidence type="ECO:0000256" key="11">
    <source>
        <dbReference type="SAM" id="Phobius"/>
    </source>
</evidence>
<keyword evidence="5" id="KW-0808">Transferase</keyword>
<dbReference type="Gene3D" id="3.30.565.10">
    <property type="entry name" value="Histidine kinase-like ATPase, C-terminal domain"/>
    <property type="match status" value="1"/>
</dbReference>
<dbReference type="SUPFAM" id="SSF47384">
    <property type="entry name" value="Homodimeric domain of signal transducing histidine kinase"/>
    <property type="match status" value="1"/>
</dbReference>
<dbReference type="Pfam" id="PF02518">
    <property type="entry name" value="HATPase_c"/>
    <property type="match status" value="1"/>
</dbReference>
<protein>
    <recommendedName>
        <fullName evidence="3">histidine kinase</fullName>
        <ecNumber evidence="3">2.7.13.3</ecNumber>
    </recommendedName>
</protein>
<dbReference type="InterPro" id="IPR036890">
    <property type="entry name" value="HATPase_C_sf"/>
</dbReference>
<keyword evidence="10 11" id="KW-0472">Membrane</keyword>
<dbReference type="Proteomes" id="UP001321543">
    <property type="component" value="Chromosome"/>
</dbReference>
<evidence type="ECO:0000256" key="6">
    <source>
        <dbReference type="ARBA" id="ARBA00022692"/>
    </source>
</evidence>
<feature type="domain" description="HAMP" evidence="13">
    <location>
        <begin position="136"/>
        <end position="198"/>
    </location>
</feature>
<dbReference type="InterPro" id="IPR003594">
    <property type="entry name" value="HATPase_dom"/>
</dbReference>
<dbReference type="RefSeq" id="WP_434019607.1">
    <property type="nucleotide sequence ID" value="NZ_AP027728.1"/>
</dbReference>
<dbReference type="Gene3D" id="1.10.287.130">
    <property type="match status" value="1"/>
</dbReference>
<evidence type="ECO:0000259" key="12">
    <source>
        <dbReference type="PROSITE" id="PS50109"/>
    </source>
</evidence>
<dbReference type="EMBL" id="AP027728">
    <property type="protein sequence ID" value="BDZ37702.1"/>
    <property type="molecule type" value="Genomic_DNA"/>
</dbReference>
<name>A0ABM8FPW6_9MICO</name>
<dbReference type="Gene3D" id="6.10.340.10">
    <property type="match status" value="1"/>
</dbReference>
<dbReference type="SMART" id="SM00387">
    <property type="entry name" value="HATPase_c"/>
    <property type="match status" value="1"/>
</dbReference>
<sequence length="464" mass="49148">MTAQADRMLPLGRTLTAEDILAGYQVQGINLLLLIAPPGMPASGIVVTPGSREVISDSDIRIVTNALRHTNSATVTLPEFGSYRVTATQTENGVVVATGLSRSEVQHTMTLLFTVIALATLGGLLLLALTTALTISMGLRPLRAVAATATRVAGQPLDRGEVSITERVPDYEADPRTEVGRVGVALNTLLDHVDSSLSARQHNEERMRRFVADASHELRTPLASIRGYSELSLKAIRRAAGTAGAGAADGAEAMDADDATLQETTAALERIQAQSLRMTRLVEDLLLLARLDEGRELMHDAVDLTQIAVEALTDAQPTAPDHTWQLEVPEQVMMITGDAGRLHQVLANLLANARTHTPAGTNITLALTRQDRTALLRVHDDGPGIDPEVREEMFARFARGDASRARRTGGTGLGLAIVKAIVEGHGGTIEVTSEPGDTTFTVRLPLADASPTAPSAPPTAAAAQ</sequence>
<keyword evidence="9" id="KW-0902">Two-component regulatory system</keyword>
<keyword evidence="4" id="KW-0597">Phosphoprotein</keyword>
<proteinExistence type="predicted"/>
<dbReference type="InterPro" id="IPR004358">
    <property type="entry name" value="Sig_transdc_His_kin-like_C"/>
</dbReference>
<evidence type="ECO:0000313" key="15">
    <source>
        <dbReference type="Proteomes" id="UP001321543"/>
    </source>
</evidence>
<evidence type="ECO:0000256" key="5">
    <source>
        <dbReference type="ARBA" id="ARBA00022679"/>
    </source>
</evidence>
<evidence type="ECO:0000256" key="7">
    <source>
        <dbReference type="ARBA" id="ARBA00022777"/>
    </source>
</evidence>
<reference evidence="15" key="1">
    <citation type="journal article" date="2019" name="Int. J. Syst. Evol. Microbiol.">
        <title>The Global Catalogue of Microorganisms (GCM) 10K type strain sequencing project: providing services to taxonomists for standard genome sequencing and annotation.</title>
        <authorList>
            <consortium name="The Broad Institute Genomics Platform"/>
            <consortium name="The Broad Institute Genome Sequencing Center for Infectious Disease"/>
            <person name="Wu L."/>
            <person name="Ma J."/>
        </authorList>
    </citation>
    <scope>NUCLEOTIDE SEQUENCE [LARGE SCALE GENOMIC DNA]</scope>
    <source>
        <strain evidence="15">NBRC 106310</strain>
    </source>
</reference>
<dbReference type="PROSITE" id="PS50885">
    <property type="entry name" value="HAMP"/>
    <property type="match status" value="1"/>
</dbReference>
<dbReference type="CDD" id="cd00075">
    <property type="entry name" value="HATPase"/>
    <property type="match status" value="1"/>
</dbReference>
<evidence type="ECO:0000313" key="14">
    <source>
        <dbReference type="EMBL" id="BDZ37702.1"/>
    </source>
</evidence>
<dbReference type="CDD" id="cd00082">
    <property type="entry name" value="HisKA"/>
    <property type="match status" value="1"/>
</dbReference>
<dbReference type="SMART" id="SM00304">
    <property type="entry name" value="HAMP"/>
    <property type="match status" value="1"/>
</dbReference>
<dbReference type="Pfam" id="PF00512">
    <property type="entry name" value="HisKA"/>
    <property type="match status" value="1"/>
</dbReference>
<dbReference type="InterPro" id="IPR003660">
    <property type="entry name" value="HAMP_dom"/>
</dbReference>
<dbReference type="SMART" id="SM00388">
    <property type="entry name" value="HisKA"/>
    <property type="match status" value="1"/>
</dbReference>
<organism evidence="14 15">
    <name type="scientific">Microbacterium suwonense</name>
    <dbReference type="NCBI Taxonomy" id="683047"/>
    <lineage>
        <taxon>Bacteria</taxon>
        <taxon>Bacillati</taxon>
        <taxon>Actinomycetota</taxon>
        <taxon>Actinomycetes</taxon>
        <taxon>Micrococcales</taxon>
        <taxon>Microbacteriaceae</taxon>
        <taxon>Microbacterium</taxon>
    </lineage>
</organism>
<keyword evidence="15" id="KW-1185">Reference proteome</keyword>
<dbReference type="PROSITE" id="PS50109">
    <property type="entry name" value="HIS_KIN"/>
    <property type="match status" value="1"/>
</dbReference>
<evidence type="ECO:0000256" key="9">
    <source>
        <dbReference type="ARBA" id="ARBA00023012"/>
    </source>
</evidence>
<evidence type="ECO:0000256" key="3">
    <source>
        <dbReference type="ARBA" id="ARBA00012438"/>
    </source>
</evidence>
<dbReference type="InterPro" id="IPR036097">
    <property type="entry name" value="HisK_dim/P_sf"/>
</dbReference>
<evidence type="ECO:0000256" key="10">
    <source>
        <dbReference type="ARBA" id="ARBA00023136"/>
    </source>
</evidence>
<evidence type="ECO:0000256" key="1">
    <source>
        <dbReference type="ARBA" id="ARBA00000085"/>
    </source>
</evidence>
<evidence type="ECO:0000256" key="2">
    <source>
        <dbReference type="ARBA" id="ARBA00004236"/>
    </source>
</evidence>
<keyword evidence="7" id="KW-0418">Kinase</keyword>
<dbReference type="InterPro" id="IPR050428">
    <property type="entry name" value="TCS_sensor_his_kinase"/>
</dbReference>
<dbReference type="SUPFAM" id="SSF55874">
    <property type="entry name" value="ATPase domain of HSP90 chaperone/DNA topoisomerase II/histidine kinase"/>
    <property type="match status" value="1"/>
</dbReference>
<dbReference type="PANTHER" id="PTHR45436">
    <property type="entry name" value="SENSOR HISTIDINE KINASE YKOH"/>
    <property type="match status" value="1"/>
</dbReference>
<keyword evidence="6 11" id="KW-0812">Transmembrane</keyword>
<dbReference type="EC" id="2.7.13.3" evidence="3"/>